<comment type="similarity">
    <text evidence="1">Belongs to the THEM6 family.</text>
</comment>
<evidence type="ECO:0000313" key="5">
    <source>
        <dbReference type="Proteomes" id="UP001519460"/>
    </source>
</evidence>
<accession>A0ABD0KEX8</accession>
<keyword evidence="3" id="KW-0472">Membrane</keyword>
<dbReference type="AlphaFoldDB" id="A0ABD0KEX8"/>
<sequence length="240" mass="28056">MKQNKNVSKSDSPPFVDIDPRVRSDLLSFFQKEFQKLITCKEDMVLEWLYVGICTLFLWVLFDVNYFVRAISWGYIGLLIRNREPPGPFTTQCFGGVCLTSDLDFMFRMNSGRYLRECDFARFDFWIQSHVYKALKTLGATITNKAAYIQYRRSIRLMERFHTYTKLVFWDEKSFYLEQKMIRAKDNVICAVNYTCHTLTNPSVTPQDVLNKLYGRVECPPAPPDVAAWILLAELASRNT</sequence>
<evidence type="ECO:0000256" key="1">
    <source>
        <dbReference type="ARBA" id="ARBA00038228"/>
    </source>
</evidence>
<proteinExistence type="inferred from homology"/>
<protein>
    <recommendedName>
        <fullName evidence="2">Protein THEM6</fullName>
    </recommendedName>
</protein>
<dbReference type="Proteomes" id="UP001519460">
    <property type="component" value="Unassembled WGS sequence"/>
</dbReference>
<keyword evidence="5" id="KW-1185">Reference proteome</keyword>
<keyword evidence="3" id="KW-1133">Transmembrane helix</keyword>
<dbReference type="PANTHER" id="PTHR12475">
    <property type="match status" value="1"/>
</dbReference>
<gene>
    <name evidence="4" type="ORF">BaRGS_00023180</name>
</gene>
<keyword evidence="3" id="KW-0812">Transmembrane</keyword>
<dbReference type="CDD" id="cd00586">
    <property type="entry name" value="4HBT"/>
    <property type="match status" value="1"/>
</dbReference>
<evidence type="ECO:0000256" key="2">
    <source>
        <dbReference type="ARBA" id="ARBA00041112"/>
    </source>
</evidence>
<feature type="transmembrane region" description="Helical" evidence="3">
    <location>
        <begin position="48"/>
        <end position="68"/>
    </location>
</feature>
<evidence type="ECO:0000256" key="3">
    <source>
        <dbReference type="SAM" id="Phobius"/>
    </source>
</evidence>
<dbReference type="InterPro" id="IPR029069">
    <property type="entry name" value="HotDog_dom_sf"/>
</dbReference>
<dbReference type="SUPFAM" id="SSF54637">
    <property type="entry name" value="Thioesterase/thiol ester dehydrase-isomerase"/>
    <property type="match status" value="1"/>
</dbReference>
<dbReference type="InterPro" id="IPR051490">
    <property type="entry name" value="THEM6_lcsJ_thioesterase"/>
</dbReference>
<dbReference type="PANTHER" id="PTHR12475:SF4">
    <property type="entry name" value="PROTEIN THEM6"/>
    <property type="match status" value="1"/>
</dbReference>
<dbReference type="Gene3D" id="3.10.129.10">
    <property type="entry name" value="Hotdog Thioesterase"/>
    <property type="match status" value="1"/>
</dbReference>
<reference evidence="4 5" key="1">
    <citation type="journal article" date="2023" name="Sci. Data">
        <title>Genome assembly of the Korean intertidal mud-creeper Batillaria attramentaria.</title>
        <authorList>
            <person name="Patra A.K."/>
            <person name="Ho P.T."/>
            <person name="Jun S."/>
            <person name="Lee S.J."/>
            <person name="Kim Y."/>
            <person name="Won Y.J."/>
        </authorList>
    </citation>
    <scope>NUCLEOTIDE SEQUENCE [LARGE SCALE GENOMIC DNA]</scope>
    <source>
        <strain evidence="4">Wonlab-2016</strain>
    </source>
</reference>
<comment type="caution">
    <text evidence="4">The sequence shown here is derived from an EMBL/GenBank/DDBJ whole genome shotgun (WGS) entry which is preliminary data.</text>
</comment>
<dbReference type="Pfam" id="PF13279">
    <property type="entry name" value="4HBT_2"/>
    <property type="match status" value="1"/>
</dbReference>
<organism evidence="4 5">
    <name type="scientific">Batillaria attramentaria</name>
    <dbReference type="NCBI Taxonomy" id="370345"/>
    <lineage>
        <taxon>Eukaryota</taxon>
        <taxon>Metazoa</taxon>
        <taxon>Spiralia</taxon>
        <taxon>Lophotrochozoa</taxon>
        <taxon>Mollusca</taxon>
        <taxon>Gastropoda</taxon>
        <taxon>Caenogastropoda</taxon>
        <taxon>Sorbeoconcha</taxon>
        <taxon>Cerithioidea</taxon>
        <taxon>Batillariidae</taxon>
        <taxon>Batillaria</taxon>
    </lineage>
</organism>
<name>A0ABD0KEX8_9CAEN</name>
<dbReference type="EMBL" id="JACVVK020000192">
    <property type="protein sequence ID" value="KAK7485605.1"/>
    <property type="molecule type" value="Genomic_DNA"/>
</dbReference>
<evidence type="ECO:0000313" key="4">
    <source>
        <dbReference type="EMBL" id="KAK7485605.1"/>
    </source>
</evidence>